<comment type="caution">
    <text evidence="4">The sequence shown here is derived from an EMBL/GenBank/DDBJ whole genome shotgun (WGS) entry which is preliminary data.</text>
</comment>
<evidence type="ECO:0000256" key="1">
    <source>
        <dbReference type="ARBA" id="ARBA00007430"/>
    </source>
</evidence>
<name>A0A644SZ66_9ZZZZ</name>
<organism evidence="4">
    <name type="scientific">bioreactor metagenome</name>
    <dbReference type="NCBI Taxonomy" id="1076179"/>
    <lineage>
        <taxon>unclassified sequences</taxon>
        <taxon>metagenomes</taxon>
        <taxon>ecological metagenomes</taxon>
    </lineage>
</organism>
<dbReference type="PANTHER" id="PTHR43318">
    <property type="entry name" value="UDP-N-ACETYLGLUCOSAMINE 4,6-DEHYDRATASE"/>
    <property type="match status" value="1"/>
</dbReference>
<dbReference type="Pfam" id="PF02719">
    <property type="entry name" value="Polysacc_synt_2"/>
    <property type="match status" value="1"/>
</dbReference>
<dbReference type="Pfam" id="PF13727">
    <property type="entry name" value="CoA_binding_3"/>
    <property type="match status" value="1"/>
</dbReference>
<dbReference type="InterPro" id="IPR003869">
    <property type="entry name" value="Polysac_CapD-like"/>
</dbReference>
<keyword evidence="2" id="KW-1133">Transmembrane helix</keyword>
<keyword evidence="2" id="KW-0472">Membrane</keyword>
<protein>
    <submittedName>
        <fullName evidence="4">UDP-N-acetyl-alpha-D-glucosamine C6 dehydratase</fullName>
        <ecNumber evidence="4">4.2.1.135</ecNumber>
    </submittedName>
</protein>
<sequence length="612" mass="68706">MKTRKYRLCRRLILIGLDVAFSFLSVMLASYIATERLEEVFAHLPALGVMVGFQILVLWLAKVYAIRLLDSSLELALRGQVALTFSGFVILIALLAYTRDVSQAFRFFVPYYLGASVSILGYRVAYRMALTYHFNRSNEEGYPRTLVYGAGEIGVQLAHYFFKRKLPYYIVGFIDDDPVKRGTLIQGLPVLGTLDDIDRVMRDHRIQALIIAITNLKADNLQVALKSAKDKGAQVHIVPSVFEMERYHKESVDIRSINYDDFLGRTPITIDRLPIEAMVRDRTVLVTGAGGSIGNEICTQLLDYQPKRLLLLDIDETELHDLSLRLHGYTTEFSERIVPIVCDVRDGKKVGEIFARYTPELVFHAAAYKHVPMMEYYPEEAVRTNILGTYNVFSSAVANKADRCILISSDKAVNPTNVMGATKRVAEQIASMLSSPRTEIVCVRFGNVLGSRGSMLPLFMEQIKNGLPITVTDTRIIRYFMTISEAVSLVFLAGAVAKGGEVMVLEMGEPVNIYQFAERLIQYYGDERSRIVVTGLRPGEKLYEERLSDKDTTIPTDNPKLFKAKVNGDLNGHRGILERFVKEQGDAAAMSPGEMVAMLKELVPEYRSTNGV</sequence>
<dbReference type="EMBL" id="VSSQ01000010">
    <property type="protein sequence ID" value="MPL59939.1"/>
    <property type="molecule type" value="Genomic_DNA"/>
</dbReference>
<proteinExistence type="inferred from homology"/>
<feature type="domain" description="Polysaccharide biosynthesis protein CapD-like" evidence="3">
    <location>
        <begin position="284"/>
        <end position="565"/>
    </location>
</feature>
<dbReference type="InterPro" id="IPR051203">
    <property type="entry name" value="Polysaccharide_Synthase-Rel"/>
</dbReference>
<keyword evidence="4" id="KW-0456">Lyase</keyword>
<feature type="transmembrane region" description="Helical" evidence="2">
    <location>
        <begin position="40"/>
        <end position="61"/>
    </location>
</feature>
<accession>A0A644SZ66</accession>
<evidence type="ECO:0000256" key="2">
    <source>
        <dbReference type="SAM" id="Phobius"/>
    </source>
</evidence>
<dbReference type="AlphaFoldDB" id="A0A644SZ66"/>
<dbReference type="PANTHER" id="PTHR43318:SF1">
    <property type="entry name" value="POLYSACCHARIDE BIOSYNTHESIS PROTEIN EPSC-RELATED"/>
    <property type="match status" value="1"/>
</dbReference>
<keyword evidence="2" id="KW-0812">Transmembrane</keyword>
<dbReference type="Gene3D" id="3.40.50.720">
    <property type="entry name" value="NAD(P)-binding Rossmann-like Domain"/>
    <property type="match status" value="2"/>
</dbReference>
<comment type="similarity">
    <text evidence="1">Belongs to the polysaccharide synthase family.</text>
</comment>
<dbReference type="EC" id="4.2.1.135" evidence="4"/>
<dbReference type="CDD" id="cd05237">
    <property type="entry name" value="UDP_invert_4-6DH_SDR_e"/>
    <property type="match status" value="1"/>
</dbReference>
<feature type="transmembrane region" description="Helical" evidence="2">
    <location>
        <begin position="12"/>
        <end position="34"/>
    </location>
</feature>
<reference evidence="4" key="1">
    <citation type="submission" date="2019-08" db="EMBL/GenBank/DDBJ databases">
        <authorList>
            <person name="Kucharzyk K."/>
            <person name="Murdoch R.W."/>
            <person name="Higgins S."/>
            <person name="Loffler F."/>
        </authorList>
    </citation>
    <scope>NUCLEOTIDE SEQUENCE</scope>
</reference>
<feature type="transmembrane region" description="Helical" evidence="2">
    <location>
        <begin position="104"/>
        <end position="126"/>
    </location>
</feature>
<gene>
    <name evidence="4" type="primary">pglF_1</name>
    <name evidence="4" type="ORF">SDC9_05495</name>
</gene>
<evidence type="ECO:0000259" key="3">
    <source>
        <dbReference type="Pfam" id="PF02719"/>
    </source>
</evidence>
<evidence type="ECO:0000313" key="4">
    <source>
        <dbReference type="EMBL" id="MPL59939.1"/>
    </source>
</evidence>
<dbReference type="InterPro" id="IPR036291">
    <property type="entry name" value="NAD(P)-bd_dom_sf"/>
</dbReference>
<dbReference type="GO" id="GO:0016829">
    <property type="term" value="F:lyase activity"/>
    <property type="evidence" value="ECO:0007669"/>
    <property type="project" value="UniProtKB-KW"/>
</dbReference>
<feature type="transmembrane region" description="Helical" evidence="2">
    <location>
        <begin position="81"/>
        <end position="98"/>
    </location>
</feature>
<dbReference type="SUPFAM" id="SSF51735">
    <property type="entry name" value="NAD(P)-binding Rossmann-fold domains"/>
    <property type="match status" value="2"/>
</dbReference>